<proteinExistence type="predicted"/>
<gene>
    <name evidence="3" type="ORF">PG994_001151</name>
</gene>
<feature type="chain" id="PRO_5045162172" evidence="2">
    <location>
        <begin position="21"/>
        <end position="216"/>
    </location>
</feature>
<feature type="compositionally biased region" description="Low complexity" evidence="1">
    <location>
        <begin position="161"/>
        <end position="171"/>
    </location>
</feature>
<evidence type="ECO:0000313" key="4">
    <source>
        <dbReference type="Proteomes" id="UP001480595"/>
    </source>
</evidence>
<dbReference type="Proteomes" id="UP001480595">
    <property type="component" value="Unassembled WGS sequence"/>
</dbReference>
<feature type="region of interest" description="Disordered" evidence="1">
    <location>
        <begin position="161"/>
        <end position="185"/>
    </location>
</feature>
<feature type="signal peptide" evidence="2">
    <location>
        <begin position="1"/>
        <end position="20"/>
    </location>
</feature>
<reference evidence="3 4" key="1">
    <citation type="submission" date="2023-01" db="EMBL/GenBank/DDBJ databases">
        <title>Analysis of 21 Apiospora genomes using comparative genomics revels a genus with tremendous synthesis potential of carbohydrate active enzymes and secondary metabolites.</title>
        <authorList>
            <person name="Sorensen T."/>
        </authorList>
    </citation>
    <scope>NUCLEOTIDE SEQUENCE [LARGE SCALE GENOMIC DNA]</scope>
    <source>
        <strain evidence="3 4">CBS 135458</strain>
    </source>
</reference>
<keyword evidence="4" id="KW-1185">Reference proteome</keyword>
<organism evidence="3 4">
    <name type="scientific">Apiospora phragmitis</name>
    <dbReference type="NCBI Taxonomy" id="2905665"/>
    <lineage>
        <taxon>Eukaryota</taxon>
        <taxon>Fungi</taxon>
        <taxon>Dikarya</taxon>
        <taxon>Ascomycota</taxon>
        <taxon>Pezizomycotina</taxon>
        <taxon>Sordariomycetes</taxon>
        <taxon>Xylariomycetidae</taxon>
        <taxon>Amphisphaeriales</taxon>
        <taxon>Apiosporaceae</taxon>
        <taxon>Apiospora</taxon>
    </lineage>
</organism>
<dbReference type="EMBL" id="JAQQWL010000002">
    <property type="protein sequence ID" value="KAK8086177.1"/>
    <property type="molecule type" value="Genomic_DNA"/>
</dbReference>
<comment type="caution">
    <text evidence="3">The sequence shown here is derived from an EMBL/GenBank/DDBJ whole genome shotgun (WGS) entry which is preliminary data.</text>
</comment>
<accession>A0ABR1WSS7</accession>
<name>A0ABR1WSS7_9PEZI</name>
<dbReference type="GeneID" id="92085623"/>
<evidence type="ECO:0000256" key="2">
    <source>
        <dbReference type="SAM" id="SignalP"/>
    </source>
</evidence>
<evidence type="ECO:0000313" key="3">
    <source>
        <dbReference type="EMBL" id="KAK8086177.1"/>
    </source>
</evidence>
<dbReference type="RefSeq" id="XP_066720701.1">
    <property type="nucleotide sequence ID" value="XM_066852560.1"/>
</dbReference>
<evidence type="ECO:0000256" key="1">
    <source>
        <dbReference type="SAM" id="MobiDB-lite"/>
    </source>
</evidence>
<sequence length="216" mass="24080">MLDPWIVALVVLFCVVATSSVGSVIRDWYLKRYIPRRNARKHNQRTLEFAREMRQQQQQEQQQAWQRQQEEEEWIPLPPRPYYKRGRQHVDPIGDIHNERASKSTAVTYNHRQAPQIFLISLHHEHLDCALDRGAVRTHSRGHWPRSVSGLPLVVQTARSSQAAARPAADAGLGERTRGGATRPATRSAAAAVSAAAAAGTATAEAATDRTTATII</sequence>
<keyword evidence="2" id="KW-0732">Signal</keyword>
<protein>
    <submittedName>
        <fullName evidence="3">Uncharacterized protein</fullName>
    </submittedName>
</protein>